<dbReference type="PRINTS" id="PR00463">
    <property type="entry name" value="EP450I"/>
</dbReference>
<evidence type="ECO:0000256" key="6">
    <source>
        <dbReference type="ARBA" id="ARBA00023002"/>
    </source>
</evidence>
<dbReference type="Gene3D" id="1.10.630.10">
    <property type="entry name" value="Cytochrome P450"/>
    <property type="match status" value="1"/>
</dbReference>
<dbReference type="PROSITE" id="PS00086">
    <property type="entry name" value="CYTOCHROME_P450"/>
    <property type="match status" value="1"/>
</dbReference>
<evidence type="ECO:0000256" key="8">
    <source>
        <dbReference type="ARBA" id="ARBA00023033"/>
    </source>
</evidence>
<evidence type="ECO:0000256" key="11">
    <source>
        <dbReference type="SAM" id="Phobius"/>
    </source>
</evidence>
<dbReference type="SUPFAM" id="SSF48264">
    <property type="entry name" value="Cytochrome P450"/>
    <property type="match status" value="1"/>
</dbReference>
<dbReference type="GO" id="GO:0016705">
    <property type="term" value="F:oxidoreductase activity, acting on paired donors, with incorporation or reduction of molecular oxygen"/>
    <property type="evidence" value="ECO:0007669"/>
    <property type="project" value="InterPro"/>
</dbReference>
<dbReference type="InterPro" id="IPR036396">
    <property type="entry name" value="Cyt_P450_sf"/>
</dbReference>
<keyword evidence="6 10" id="KW-0560">Oxidoreductase</keyword>
<keyword evidence="4 9" id="KW-0349">Heme</keyword>
<dbReference type="STRING" id="436010.A0A166WV16"/>
<dbReference type="PANTHER" id="PTHR46300:SF7">
    <property type="entry name" value="P450, PUTATIVE (EUROFUNG)-RELATED"/>
    <property type="match status" value="1"/>
</dbReference>
<dbReference type="OrthoDB" id="2789670at2759"/>
<comment type="similarity">
    <text evidence="3 10">Belongs to the cytochrome P450 family.</text>
</comment>
<evidence type="ECO:0000313" key="12">
    <source>
        <dbReference type="EMBL" id="KZP34139.1"/>
    </source>
</evidence>
<keyword evidence="13" id="KW-1185">Reference proteome</keyword>
<dbReference type="InterPro" id="IPR001128">
    <property type="entry name" value="Cyt_P450"/>
</dbReference>
<evidence type="ECO:0000256" key="5">
    <source>
        <dbReference type="ARBA" id="ARBA00022723"/>
    </source>
</evidence>
<dbReference type="InterPro" id="IPR050364">
    <property type="entry name" value="Cytochrome_P450_fung"/>
</dbReference>
<name>A0A166WV16_9AGAM</name>
<protein>
    <submittedName>
        <fullName evidence="12">Cytochrome P450</fullName>
    </submittedName>
</protein>
<dbReference type="InterPro" id="IPR017972">
    <property type="entry name" value="Cyt_P450_CS"/>
</dbReference>
<evidence type="ECO:0000256" key="7">
    <source>
        <dbReference type="ARBA" id="ARBA00023004"/>
    </source>
</evidence>
<feature type="transmembrane region" description="Helical" evidence="11">
    <location>
        <begin position="6"/>
        <end position="24"/>
    </location>
</feature>
<dbReference type="AlphaFoldDB" id="A0A166WV16"/>
<evidence type="ECO:0000256" key="2">
    <source>
        <dbReference type="ARBA" id="ARBA00005179"/>
    </source>
</evidence>
<evidence type="ECO:0000256" key="10">
    <source>
        <dbReference type="RuleBase" id="RU000461"/>
    </source>
</evidence>
<keyword evidence="5 9" id="KW-0479">Metal-binding</keyword>
<dbReference type="PANTHER" id="PTHR46300">
    <property type="entry name" value="P450, PUTATIVE (EUROFUNG)-RELATED-RELATED"/>
    <property type="match status" value="1"/>
</dbReference>
<accession>A0A166WV16</accession>
<keyword evidence="7 9" id="KW-0408">Iron</keyword>
<dbReference type="Pfam" id="PF00067">
    <property type="entry name" value="p450"/>
    <property type="match status" value="1"/>
</dbReference>
<feature type="binding site" description="axial binding residue" evidence="9">
    <location>
        <position position="435"/>
    </location>
    <ligand>
        <name>heme</name>
        <dbReference type="ChEBI" id="CHEBI:30413"/>
    </ligand>
    <ligandPart>
        <name>Fe</name>
        <dbReference type="ChEBI" id="CHEBI:18248"/>
    </ligandPart>
</feature>
<evidence type="ECO:0000256" key="4">
    <source>
        <dbReference type="ARBA" id="ARBA00022617"/>
    </source>
</evidence>
<dbReference type="GO" id="GO:0020037">
    <property type="term" value="F:heme binding"/>
    <property type="evidence" value="ECO:0007669"/>
    <property type="project" value="InterPro"/>
</dbReference>
<evidence type="ECO:0000256" key="9">
    <source>
        <dbReference type="PIRSR" id="PIRSR602401-1"/>
    </source>
</evidence>
<comment type="pathway">
    <text evidence="2">Secondary metabolite biosynthesis.</text>
</comment>
<evidence type="ECO:0000256" key="3">
    <source>
        <dbReference type="ARBA" id="ARBA00010617"/>
    </source>
</evidence>
<dbReference type="EMBL" id="KV417480">
    <property type="protein sequence ID" value="KZP34139.1"/>
    <property type="molecule type" value="Genomic_DNA"/>
</dbReference>
<keyword evidence="11" id="KW-1133">Transmembrane helix</keyword>
<dbReference type="InterPro" id="IPR002401">
    <property type="entry name" value="Cyt_P450_E_grp-I"/>
</dbReference>
<dbReference type="GO" id="GO:0004497">
    <property type="term" value="F:monooxygenase activity"/>
    <property type="evidence" value="ECO:0007669"/>
    <property type="project" value="UniProtKB-KW"/>
</dbReference>
<dbReference type="Proteomes" id="UP000076532">
    <property type="component" value="Unassembled WGS sequence"/>
</dbReference>
<dbReference type="CDD" id="cd11065">
    <property type="entry name" value="CYP64-like"/>
    <property type="match status" value="1"/>
</dbReference>
<keyword evidence="11" id="KW-0812">Transmembrane</keyword>
<reference evidence="12 13" key="1">
    <citation type="journal article" date="2016" name="Mol. Biol. Evol.">
        <title>Comparative Genomics of Early-Diverging Mushroom-Forming Fungi Provides Insights into the Origins of Lignocellulose Decay Capabilities.</title>
        <authorList>
            <person name="Nagy L.G."/>
            <person name="Riley R."/>
            <person name="Tritt A."/>
            <person name="Adam C."/>
            <person name="Daum C."/>
            <person name="Floudas D."/>
            <person name="Sun H."/>
            <person name="Yadav J.S."/>
            <person name="Pangilinan J."/>
            <person name="Larsson K.H."/>
            <person name="Matsuura K."/>
            <person name="Barry K."/>
            <person name="Labutti K."/>
            <person name="Kuo R."/>
            <person name="Ohm R.A."/>
            <person name="Bhattacharya S.S."/>
            <person name="Shirouzu T."/>
            <person name="Yoshinaga Y."/>
            <person name="Martin F.M."/>
            <person name="Grigoriev I.V."/>
            <person name="Hibbett D.S."/>
        </authorList>
    </citation>
    <scope>NUCLEOTIDE SEQUENCE [LARGE SCALE GENOMIC DNA]</scope>
    <source>
        <strain evidence="12 13">CBS 109695</strain>
    </source>
</reference>
<organism evidence="12 13">
    <name type="scientific">Athelia psychrophila</name>
    <dbReference type="NCBI Taxonomy" id="1759441"/>
    <lineage>
        <taxon>Eukaryota</taxon>
        <taxon>Fungi</taxon>
        <taxon>Dikarya</taxon>
        <taxon>Basidiomycota</taxon>
        <taxon>Agaricomycotina</taxon>
        <taxon>Agaricomycetes</taxon>
        <taxon>Agaricomycetidae</taxon>
        <taxon>Atheliales</taxon>
        <taxon>Atheliaceae</taxon>
        <taxon>Athelia</taxon>
    </lineage>
</organism>
<gene>
    <name evidence="12" type="ORF">FIBSPDRAFT_719531</name>
</gene>
<proteinExistence type="inferred from homology"/>
<sequence length="506" mass="56226">MDHGVPIVNTLVAVSGLILAYWAFSKSPQRKSLPPGPPAWPIIGNLLDIPKDFGWFKYKEWSEQYDSDVIHLDVLGMSIVVLNSLEAINNLFEGRAQIYSDSMGWDKSLVLLPYGDVWRSQRRAFHREFQPHAISRYHPKQIKVTQGLLRHLLDSPQYWAEHIRQQAGAAIMDITYGIEVLPENDPYIELAVAAMDGINTAGIPGAFLVDVFPLLKFVPAWVPGAGFQRKAKEWRRLFGELIVIPFTESQKKMANGTAKTSFVSRSLSAIDPNDGNQELEEKIIRDTASMVYAGGADTIPVTTNTFMAAMIMNPAAQARAQAELDDIIGKGQLPTFADKDYLPYITAIVKETLRWQPVAPVAMPRQLKEDDEYKGYHIPKGSIVIPNSWAILHDEKVYPDPFSFKPERFIKDGQLDLSVQDPEEAGAFGYGRRVCPGKALAFDAVWLNVASILAAFHISSVASPDGTVAEPKFSALGIQCPDKFDCVMTPRSKEMAELIQATAHVD</sequence>
<evidence type="ECO:0000313" key="13">
    <source>
        <dbReference type="Proteomes" id="UP000076532"/>
    </source>
</evidence>
<keyword evidence="11" id="KW-0472">Membrane</keyword>
<keyword evidence="8 10" id="KW-0503">Monooxygenase</keyword>
<evidence type="ECO:0000256" key="1">
    <source>
        <dbReference type="ARBA" id="ARBA00001971"/>
    </source>
</evidence>
<dbReference type="GO" id="GO:0005506">
    <property type="term" value="F:iron ion binding"/>
    <property type="evidence" value="ECO:0007669"/>
    <property type="project" value="InterPro"/>
</dbReference>
<comment type="cofactor">
    <cofactor evidence="1 9">
        <name>heme</name>
        <dbReference type="ChEBI" id="CHEBI:30413"/>
    </cofactor>
</comment>